<dbReference type="RefSeq" id="WP_349948942.1">
    <property type="nucleotide sequence ID" value="NZ_CP157940.1"/>
</dbReference>
<protein>
    <submittedName>
        <fullName evidence="3">Peptidoglycan-binding protein</fullName>
    </submittedName>
</protein>
<feature type="domain" description="Peptidoglycan binding-like" evidence="1">
    <location>
        <begin position="74"/>
        <end position="132"/>
    </location>
</feature>
<evidence type="ECO:0000313" key="3">
    <source>
        <dbReference type="EMBL" id="XBS56314.1"/>
    </source>
</evidence>
<name>A0AAU7PVJ7_9FIRM</name>
<feature type="domain" description="Peptidase C51" evidence="2">
    <location>
        <begin position="373"/>
        <end position="463"/>
    </location>
</feature>
<dbReference type="InterPro" id="IPR036365">
    <property type="entry name" value="PGBD-like_sf"/>
</dbReference>
<sequence>MRELQERLIELGYSCGASGADGFFGNATYYAVISFQKCNNIAQDGIAGPETLKKIYSEYAIKYSAPTVLKKGDSGEEVRKLQLRLLELGYNCGIGTADGVFGNGTYSSVRDFQRINGLSVDGIAGPNTLAMLYSASPKEYKAETPIPPVIAGTNDIVEYAIQVILRGEGNYTAINDKDPISIGILQWYQERAHDLLCNIKAMNSQLVENLLGKGSALFAELSQDRSVFKGRYLNADEKKALVALLNTKESHQVQDETAKSDVGGYIETGKSKGITNEKALIYYADLYNQSPKQTNLIVESIHGEVSLDKLHQAAMNNSIMNQYASRRQNAYNAANAYQGSVSLENFVNIALNESGTVEKYDNITKYGEWYGMNGKPWCAMFVSWCAYQAGLLATSNNVNGIIPKYASVALGMEWYKEKSRFGVKGSYLPKYGDILFLRTDASHTAIVVGYDQSSNKVYTIEGNFSDKVCKVWRYADDSRITGYGVNGSNSYGYILEDAISDAKGDISTI</sequence>
<feature type="domain" description="Peptidoglycan binding-like" evidence="1">
    <location>
        <begin position="2"/>
        <end position="55"/>
    </location>
</feature>
<dbReference type="InterPro" id="IPR036366">
    <property type="entry name" value="PGBDSf"/>
</dbReference>
<dbReference type="InterPro" id="IPR007921">
    <property type="entry name" value="CHAP_dom"/>
</dbReference>
<dbReference type="InterPro" id="IPR002477">
    <property type="entry name" value="Peptidoglycan-bd-like"/>
</dbReference>
<accession>A0AAU7PVJ7</accession>
<dbReference type="AlphaFoldDB" id="A0AAU7PVJ7"/>
<evidence type="ECO:0000259" key="2">
    <source>
        <dbReference type="Pfam" id="PF05257"/>
    </source>
</evidence>
<dbReference type="Gene3D" id="1.10.101.10">
    <property type="entry name" value="PGBD-like superfamily/PGBD"/>
    <property type="match status" value="2"/>
</dbReference>
<dbReference type="InterPro" id="IPR038765">
    <property type="entry name" value="Papain-like_cys_pep_sf"/>
</dbReference>
<evidence type="ECO:0000259" key="1">
    <source>
        <dbReference type="Pfam" id="PF01471"/>
    </source>
</evidence>
<dbReference type="Pfam" id="PF05257">
    <property type="entry name" value="CHAP"/>
    <property type="match status" value="1"/>
</dbReference>
<organism evidence="3">
    <name type="scientific">Lacrimispora sp. BS-2</name>
    <dbReference type="NCBI Taxonomy" id="3151850"/>
    <lineage>
        <taxon>Bacteria</taxon>
        <taxon>Bacillati</taxon>
        <taxon>Bacillota</taxon>
        <taxon>Clostridia</taxon>
        <taxon>Lachnospirales</taxon>
        <taxon>Lachnospiraceae</taxon>
        <taxon>Lacrimispora</taxon>
    </lineage>
</organism>
<dbReference type="EMBL" id="CP157940">
    <property type="protein sequence ID" value="XBS56314.1"/>
    <property type="molecule type" value="Genomic_DNA"/>
</dbReference>
<dbReference type="SUPFAM" id="SSF47090">
    <property type="entry name" value="PGBD-like"/>
    <property type="match status" value="2"/>
</dbReference>
<gene>
    <name evidence="3" type="ORF">ABFV83_17250</name>
</gene>
<dbReference type="Pfam" id="PF01471">
    <property type="entry name" value="PG_binding_1"/>
    <property type="match status" value="2"/>
</dbReference>
<proteinExistence type="predicted"/>
<dbReference type="SUPFAM" id="SSF54001">
    <property type="entry name" value="Cysteine proteinases"/>
    <property type="match status" value="1"/>
</dbReference>
<reference evidence="3" key="1">
    <citation type="submission" date="2024-06" db="EMBL/GenBank/DDBJ databases">
        <title>Lacrimispora cavernae sp. nov., a novel anaerobe isolated from bat guano pile inside a cave.</title>
        <authorList>
            <person name="Miller S.L."/>
            <person name="Lu N."/>
            <person name="King J."/>
            <person name="Sankaranarayanan K."/>
            <person name="Lawson P.A."/>
        </authorList>
    </citation>
    <scope>NUCLEOTIDE SEQUENCE</scope>
    <source>
        <strain evidence="3">BS-2</strain>
    </source>
</reference>